<keyword evidence="3" id="KW-0597">Phosphoprotein</keyword>
<dbReference type="EMBL" id="VFIA01000048">
    <property type="protein sequence ID" value="MBC3794528.1"/>
    <property type="molecule type" value="Genomic_DNA"/>
</dbReference>
<feature type="domain" description="PAC" evidence="8">
    <location>
        <begin position="608"/>
        <end position="660"/>
    </location>
</feature>
<dbReference type="PRINTS" id="PR00344">
    <property type="entry name" value="BCTRLSENSOR"/>
</dbReference>
<proteinExistence type="predicted"/>
<evidence type="ECO:0000256" key="2">
    <source>
        <dbReference type="ARBA" id="ARBA00012438"/>
    </source>
</evidence>
<dbReference type="SUPFAM" id="SSF47384">
    <property type="entry name" value="Homodimeric domain of signal transducing histidine kinase"/>
    <property type="match status" value="1"/>
</dbReference>
<dbReference type="Pfam" id="PF08447">
    <property type="entry name" value="PAS_3"/>
    <property type="match status" value="3"/>
</dbReference>
<dbReference type="SMART" id="SM00387">
    <property type="entry name" value="HATPase_c"/>
    <property type="match status" value="1"/>
</dbReference>
<dbReference type="EC" id="2.7.13.3" evidence="2"/>
<dbReference type="SMART" id="SM00388">
    <property type="entry name" value="HisKA"/>
    <property type="match status" value="1"/>
</dbReference>
<dbReference type="Pfam" id="PF08448">
    <property type="entry name" value="PAS_4"/>
    <property type="match status" value="1"/>
</dbReference>
<evidence type="ECO:0000259" key="8">
    <source>
        <dbReference type="PROSITE" id="PS50113"/>
    </source>
</evidence>
<dbReference type="InterPro" id="IPR003661">
    <property type="entry name" value="HisK_dim/P_dom"/>
</dbReference>
<dbReference type="InterPro" id="IPR003594">
    <property type="entry name" value="HATPase_dom"/>
</dbReference>
<feature type="domain" description="PAS" evidence="7">
    <location>
        <begin position="280"/>
        <end position="317"/>
    </location>
</feature>
<protein>
    <recommendedName>
        <fullName evidence="2">histidine kinase</fullName>
        <ecNumber evidence="2">2.7.13.3</ecNumber>
    </recommendedName>
</protein>
<feature type="domain" description="PAS" evidence="7">
    <location>
        <begin position="412"/>
        <end position="483"/>
    </location>
</feature>
<dbReference type="SUPFAM" id="SSF55874">
    <property type="entry name" value="ATPase domain of HSP90 chaperone/DNA topoisomerase II/histidine kinase"/>
    <property type="match status" value="1"/>
</dbReference>
<dbReference type="PANTHER" id="PTHR43304">
    <property type="entry name" value="PHYTOCHROME-LIKE PROTEIN CPH1"/>
    <property type="match status" value="1"/>
</dbReference>
<sequence length="1034" mass="116245">MTTLSGNVVSTGITEFEPNDRTQFFCHPVFTEQGQLIDLEIHTTGLPAVRGERFYLSAWITPEPGNTLESIWKTLQQGRGCRVAYQPASGKPGTVQITPLQPGYLLEIQEDESTEPAFDHSSATPYATTQLLEAILSNAPTGLSLFKPVWENGQIKDFVCLVTNAVNATITGYSIEKLVAHSLTTLFPGAISLGLLDRMIDVALTGTPQQYQKHVKNDDFSVWGQFTISRVGNNVLFTVIDISALKKAKFLLNEQNAKLRKRILARTRQIQNLSTLQNAILKYAGQAIVSTDVHGIIQTANQACEKLVGYLPLELVGMTSQLNPGVGENSLPVASFHDYRPGDAYVPFLKRALEGRDFVNLECVAVHKSGRLVPVLLASSVLQNEEGETIGYMGIASDISALKSAEAGLKQKNRELNTFFDGALDMHCISDSQGTILTVNRSSQSTLGYTAEELTAIPFLSLIHPDEQKSVNRELLSKIIQQPVRNQINRMQRKDGTYRTIEWNAIAIDQVIYGSARDITGRQETETELRNLNQRLQLATEAAGQGIWEIDLRKNRVFWDKRLWEINGMEPNTGNWTFEEFIKTIHPEDRSAFLKKSTQELAGTDTSISHVYRIIRPEGTIRYIETSGRIIRDEKQRPQRLIGVAWDMTSRKLADDTLRESELRFREIAENVDEVFWIHSPEPFQLLYVNPAYERLFNATSAQLYSRPRSFIEAIVDKDKRAVLTFLSKYRAGQEGHLDCQLKRPDGAVRWLSIRTFIIRDESGQIVRHIAIGNDVTSQKEKEFVLRQSLFREQELNQLKSQFVSTASHEFRTPLTTIQSSVDLIRLYLEMPAVSARQSIQNHLDVIQKEIEKFSNLLTDMLTIGKIEAGKITFTPRPTDVTSLCRSLIATHFSKRLDNRTVQLRIEGTPHPVFIDDKLMGHVLVNLLSNAFKFSTDTSPRLRIVFRKNSLMLQVVDTGIGIPASELSALFQAFFRASNTAGIPGTGLGLVIARQFIELHQGHLDVQSVEKKGTTFSIHLPTEDRQQQSQTRPN</sequence>
<dbReference type="PROSITE" id="PS50113">
    <property type="entry name" value="PAC"/>
    <property type="match status" value="3"/>
</dbReference>
<gene>
    <name evidence="9" type="ORF">FH603_5057</name>
</gene>
<dbReference type="InterPro" id="IPR013655">
    <property type="entry name" value="PAS_fold_3"/>
</dbReference>
<comment type="catalytic activity">
    <reaction evidence="1">
        <text>ATP + protein L-histidine = ADP + protein N-phospho-L-histidine.</text>
        <dbReference type="EC" id="2.7.13.3"/>
    </reaction>
</comment>
<dbReference type="SMART" id="SM00091">
    <property type="entry name" value="PAS"/>
    <property type="match status" value="5"/>
</dbReference>
<dbReference type="InterPro" id="IPR036097">
    <property type="entry name" value="HisK_dim/P_sf"/>
</dbReference>
<dbReference type="PROSITE" id="PS50112">
    <property type="entry name" value="PAS"/>
    <property type="match status" value="2"/>
</dbReference>
<dbReference type="SMART" id="SM00086">
    <property type="entry name" value="PAC"/>
    <property type="match status" value="4"/>
</dbReference>
<keyword evidence="4" id="KW-0808">Transferase</keyword>
<evidence type="ECO:0000259" key="7">
    <source>
        <dbReference type="PROSITE" id="PS50112"/>
    </source>
</evidence>
<dbReference type="PROSITE" id="PS50109">
    <property type="entry name" value="HIS_KIN"/>
    <property type="match status" value="1"/>
</dbReference>
<dbReference type="PANTHER" id="PTHR43304:SF1">
    <property type="entry name" value="PAC DOMAIN-CONTAINING PROTEIN"/>
    <property type="match status" value="1"/>
</dbReference>
<dbReference type="InterPro" id="IPR004358">
    <property type="entry name" value="Sig_transdc_His_kin-like_C"/>
</dbReference>
<dbReference type="CDD" id="cd00075">
    <property type="entry name" value="HATPase"/>
    <property type="match status" value="1"/>
</dbReference>
<keyword evidence="5" id="KW-0418">Kinase</keyword>
<organism evidence="9 10">
    <name type="scientific">Spirosoma utsteinense</name>
    <dbReference type="NCBI Taxonomy" id="2585773"/>
    <lineage>
        <taxon>Bacteria</taxon>
        <taxon>Pseudomonadati</taxon>
        <taxon>Bacteroidota</taxon>
        <taxon>Cytophagia</taxon>
        <taxon>Cytophagales</taxon>
        <taxon>Cytophagaceae</taxon>
        <taxon>Spirosoma</taxon>
    </lineage>
</organism>
<evidence type="ECO:0000313" key="10">
    <source>
        <dbReference type="Proteomes" id="UP000700732"/>
    </source>
</evidence>
<dbReference type="Gene3D" id="2.10.70.100">
    <property type="match status" value="1"/>
</dbReference>
<dbReference type="SUPFAM" id="SSF55785">
    <property type="entry name" value="PYP-like sensor domain (PAS domain)"/>
    <property type="match status" value="5"/>
</dbReference>
<dbReference type="Gene3D" id="3.30.565.10">
    <property type="entry name" value="Histidine kinase-like ATPase, C-terminal domain"/>
    <property type="match status" value="1"/>
</dbReference>
<evidence type="ECO:0000256" key="4">
    <source>
        <dbReference type="ARBA" id="ARBA00022679"/>
    </source>
</evidence>
<evidence type="ECO:0000313" key="9">
    <source>
        <dbReference type="EMBL" id="MBC3794528.1"/>
    </source>
</evidence>
<evidence type="ECO:0000256" key="5">
    <source>
        <dbReference type="ARBA" id="ARBA00022777"/>
    </source>
</evidence>
<dbReference type="RefSeq" id="WP_235985623.1">
    <property type="nucleotide sequence ID" value="NZ_VFIA01000048.1"/>
</dbReference>
<evidence type="ECO:0000259" key="6">
    <source>
        <dbReference type="PROSITE" id="PS50109"/>
    </source>
</evidence>
<dbReference type="InterPro" id="IPR035965">
    <property type="entry name" value="PAS-like_dom_sf"/>
</dbReference>
<dbReference type="InterPro" id="IPR001610">
    <property type="entry name" value="PAC"/>
</dbReference>
<feature type="domain" description="PAC" evidence="8">
    <location>
        <begin position="736"/>
        <end position="788"/>
    </location>
</feature>
<dbReference type="InterPro" id="IPR000014">
    <property type="entry name" value="PAS"/>
</dbReference>
<keyword evidence="10" id="KW-1185">Reference proteome</keyword>
<dbReference type="InterPro" id="IPR013656">
    <property type="entry name" value="PAS_4"/>
</dbReference>
<reference evidence="9 10" key="1">
    <citation type="submission" date="2019-06" db="EMBL/GenBank/DDBJ databases">
        <title>Spirosoma utsteinense sp. nov. isolated from Antarctic ice-free soils.</title>
        <authorList>
            <person name="Tahon G."/>
        </authorList>
    </citation>
    <scope>NUCLEOTIDE SEQUENCE [LARGE SCALE GENOMIC DNA]</scope>
    <source>
        <strain evidence="9 10">LMG 31447</strain>
    </source>
</reference>
<dbReference type="InterPro" id="IPR052162">
    <property type="entry name" value="Sensor_kinase/Photoreceptor"/>
</dbReference>
<dbReference type="Gene3D" id="1.10.287.130">
    <property type="match status" value="1"/>
</dbReference>
<dbReference type="Gene3D" id="3.30.450.20">
    <property type="entry name" value="PAS domain"/>
    <property type="match status" value="5"/>
</dbReference>
<dbReference type="NCBIfam" id="TIGR00229">
    <property type="entry name" value="sensory_box"/>
    <property type="match status" value="4"/>
</dbReference>
<dbReference type="Proteomes" id="UP000700732">
    <property type="component" value="Unassembled WGS sequence"/>
</dbReference>
<comment type="caution">
    <text evidence="9">The sequence shown here is derived from an EMBL/GenBank/DDBJ whole genome shotgun (WGS) entry which is preliminary data.</text>
</comment>
<feature type="domain" description="Histidine kinase" evidence="6">
    <location>
        <begin position="806"/>
        <end position="1024"/>
    </location>
</feature>
<dbReference type="CDD" id="cd00082">
    <property type="entry name" value="HisKA"/>
    <property type="match status" value="1"/>
</dbReference>
<name>A0ABR6WDF3_9BACT</name>
<dbReference type="InterPro" id="IPR005467">
    <property type="entry name" value="His_kinase_dom"/>
</dbReference>
<dbReference type="InterPro" id="IPR000700">
    <property type="entry name" value="PAS-assoc_C"/>
</dbReference>
<evidence type="ECO:0000256" key="1">
    <source>
        <dbReference type="ARBA" id="ARBA00000085"/>
    </source>
</evidence>
<feature type="domain" description="PAC" evidence="8">
    <location>
        <begin position="359"/>
        <end position="411"/>
    </location>
</feature>
<dbReference type="InterPro" id="IPR036890">
    <property type="entry name" value="HATPase_C_sf"/>
</dbReference>
<evidence type="ECO:0000256" key="3">
    <source>
        <dbReference type="ARBA" id="ARBA00022553"/>
    </source>
</evidence>
<dbReference type="Pfam" id="PF00512">
    <property type="entry name" value="HisKA"/>
    <property type="match status" value="1"/>
</dbReference>
<accession>A0ABR6WDF3</accession>
<dbReference type="CDD" id="cd00130">
    <property type="entry name" value="PAS"/>
    <property type="match status" value="3"/>
</dbReference>
<dbReference type="Pfam" id="PF02518">
    <property type="entry name" value="HATPase_c"/>
    <property type="match status" value="1"/>
</dbReference>